<proteinExistence type="predicted"/>
<accession>A0A0C9ZBA4</accession>
<protein>
    <submittedName>
        <fullName evidence="1">Uncharacterized protein</fullName>
    </submittedName>
</protein>
<dbReference type="InParanoid" id="A0A0C9ZBA4"/>
<keyword evidence="2" id="KW-1185">Reference proteome</keyword>
<dbReference type="HOGENOM" id="CLU_2028276_0_0_1"/>
<gene>
    <name evidence="1" type="ORF">CY34DRAFT_110128</name>
</gene>
<dbReference type="OrthoDB" id="2669721at2759"/>
<dbReference type="Proteomes" id="UP000054485">
    <property type="component" value="Unassembled WGS sequence"/>
</dbReference>
<dbReference type="STRING" id="930992.A0A0C9ZBA4"/>
<evidence type="ECO:0000313" key="1">
    <source>
        <dbReference type="EMBL" id="KIK34825.1"/>
    </source>
</evidence>
<name>A0A0C9ZBA4_9AGAM</name>
<reference evidence="1 2" key="1">
    <citation type="submission" date="2014-04" db="EMBL/GenBank/DDBJ databases">
        <authorList>
            <consortium name="DOE Joint Genome Institute"/>
            <person name="Kuo A."/>
            <person name="Ruytinx J."/>
            <person name="Rineau F."/>
            <person name="Colpaert J."/>
            <person name="Kohler A."/>
            <person name="Nagy L.G."/>
            <person name="Floudas D."/>
            <person name="Copeland A."/>
            <person name="Barry K.W."/>
            <person name="Cichocki N."/>
            <person name="Veneault-Fourrey C."/>
            <person name="LaButti K."/>
            <person name="Lindquist E.A."/>
            <person name="Lipzen A."/>
            <person name="Lundell T."/>
            <person name="Morin E."/>
            <person name="Murat C."/>
            <person name="Sun H."/>
            <person name="Tunlid A."/>
            <person name="Henrissat B."/>
            <person name="Grigoriev I.V."/>
            <person name="Hibbett D.S."/>
            <person name="Martin F."/>
            <person name="Nordberg H.P."/>
            <person name="Cantor M.N."/>
            <person name="Hua S.X."/>
        </authorList>
    </citation>
    <scope>NUCLEOTIDE SEQUENCE [LARGE SCALE GENOMIC DNA]</scope>
    <source>
        <strain evidence="1 2">UH-Slu-Lm8-n1</strain>
    </source>
</reference>
<organism evidence="1 2">
    <name type="scientific">Suillus luteus UH-Slu-Lm8-n1</name>
    <dbReference type="NCBI Taxonomy" id="930992"/>
    <lineage>
        <taxon>Eukaryota</taxon>
        <taxon>Fungi</taxon>
        <taxon>Dikarya</taxon>
        <taxon>Basidiomycota</taxon>
        <taxon>Agaricomycotina</taxon>
        <taxon>Agaricomycetes</taxon>
        <taxon>Agaricomycetidae</taxon>
        <taxon>Boletales</taxon>
        <taxon>Suillineae</taxon>
        <taxon>Suillaceae</taxon>
        <taxon>Suillus</taxon>
    </lineage>
</organism>
<reference evidence="2" key="2">
    <citation type="submission" date="2015-01" db="EMBL/GenBank/DDBJ databases">
        <title>Evolutionary Origins and Diversification of the Mycorrhizal Mutualists.</title>
        <authorList>
            <consortium name="DOE Joint Genome Institute"/>
            <consortium name="Mycorrhizal Genomics Consortium"/>
            <person name="Kohler A."/>
            <person name="Kuo A."/>
            <person name="Nagy L.G."/>
            <person name="Floudas D."/>
            <person name="Copeland A."/>
            <person name="Barry K.W."/>
            <person name="Cichocki N."/>
            <person name="Veneault-Fourrey C."/>
            <person name="LaButti K."/>
            <person name="Lindquist E.A."/>
            <person name="Lipzen A."/>
            <person name="Lundell T."/>
            <person name="Morin E."/>
            <person name="Murat C."/>
            <person name="Riley R."/>
            <person name="Ohm R."/>
            <person name="Sun H."/>
            <person name="Tunlid A."/>
            <person name="Henrissat B."/>
            <person name="Grigoriev I.V."/>
            <person name="Hibbett D.S."/>
            <person name="Martin F."/>
        </authorList>
    </citation>
    <scope>NUCLEOTIDE SEQUENCE [LARGE SCALE GENOMIC DNA]</scope>
    <source>
        <strain evidence="2">UH-Slu-Lm8-n1</strain>
    </source>
</reference>
<dbReference type="EMBL" id="KN835698">
    <property type="protein sequence ID" value="KIK34825.1"/>
    <property type="molecule type" value="Genomic_DNA"/>
</dbReference>
<evidence type="ECO:0000313" key="2">
    <source>
        <dbReference type="Proteomes" id="UP000054485"/>
    </source>
</evidence>
<dbReference type="AlphaFoldDB" id="A0A0C9ZBA4"/>
<sequence>MTRQPRIAQMVKLLIDRKIIIAEVLFYFNMSIHDEEKIFALVSEFGSPHPELLESSFQTIFTCHYQGDASLKLIEVFTVQSVVAMIPHQFPGIDGVLFYLVERLGLDIIKMSGIEEYIPDEA</sequence>